<proteinExistence type="predicted"/>
<protein>
    <submittedName>
        <fullName evidence="1">Uncharacterized protein</fullName>
    </submittedName>
</protein>
<comment type="caution">
    <text evidence="1">The sequence shown here is derived from an EMBL/GenBank/DDBJ whole genome shotgun (WGS) entry which is preliminary data.</text>
</comment>
<accession>A0A9W4E3W3</accession>
<keyword evidence="2" id="KW-1185">Reference proteome</keyword>
<dbReference type="AlphaFoldDB" id="A0A9W4E3W3"/>
<evidence type="ECO:0000313" key="1">
    <source>
        <dbReference type="EMBL" id="CAG7623993.1"/>
    </source>
</evidence>
<dbReference type="EMBL" id="CAJVAX010000012">
    <property type="protein sequence ID" value="CAG7623993.1"/>
    <property type="molecule type" value="Genomic_DNA"/>
</dbReference>
<evidence type="ECO:0000313" key="2">
    <source>
        <dbReference type="Proteomes" id="UP001153328"/>
    </source>
</evidence>
<name>A0A9W4E3W3_9ACTN</name>
<gene>
    <name evidence="1" type="ORF">SBRY_20004</name>
</gene>
<organism evidence="1 2">
    <name type="scientific">Actinacidiphila bryophytorum</name>
    <dbReference type="NCBI Taxonomy" id="1436133"/>
    <lineage>
        <taxon>Bacteria</taxon>
        <taxon>Bacillati</taxon>
        <taxon>Actinomycetota</taxon>
        <taxon>Actinomycetes</taxon>
        <taxon>Kitasatosporales</taxon>
        <taxon>Streptomycetaceae</taxon>
        <taxon>Actinacidiphila</taxon>
    </lineage>
</organism>
<dbReference type="Proteomes" id="UP001153328">
    <property type="component" value="Unassembled WGS sequence"/>
</dbReference>
<sequence>MRIRIHLTPRPIHKNTAREHFSDLRVKRLGRDAHQVSDGVAEY</sequence>
<reference evidence="1" key="1">
    <citation type="submission" date="2021-06" db="EMBL/GenBank/DDBJ databases">
        <authorList>
            <person name="Arsene-Ploetze F."/>
        </authorList>
    </citation>
    <scope>NUCLEOTIDE SEQUENCE</scope>
    <source>
        <strain evidence="1">SBRY1</strain>
    </source>
</reference>